<reference evidence="1 2" key="1">
    <citation type="submission" date="2018-11" db="EMBL/GenBank/DDBJ databases">
        <authorList>
            <consortium name="Pathogen Informatics"/>
        </authorList>
    </citation>
    <scope>NUCLEOTIDE SEQUENCE [LARGE SCALE GENOMIC DNA]</scope>
    <source>
        <strain>Denwood</strain>
        <strain evidence="2">Zambia</strain>
    </source>
</reference>
<dbReference type="AlphaFoldDB" id="A0A3P8HEV4"/>
<name>A0A3P8HEV4_9TREM</name>
<evidence type="ECO:0000313" key="1">
    <source>
        <dbReference type="EMBL" id="VDP82388.1"/>
    </source>
</evidence>
<protein>
    <submittedName>
        <fullName evidence="1">Uncharacterized protein</fullName>
    </submittedName>
</protein>
<keyword evidence="2" id="KW-1185">Reference proteome</keyword>
<organism evidence="1 2">
    <name type="scientific">Schistosoma mattheei</name>
    <dbReference type="NCBI Taxonomy" id="31246"/>
    <lineage>
        <taxon>Eukaryota</taxon>
        <taxon>Metazoa</taxon>
        <taxon>Spiralia</taxon>
        <taxon>Lophotrochozoa</taxon>
        <taxon>Platyhelminthes</taxon>
        <taxon>Trematoda</taxon>
        <taxon>Digenea</taxon>
        <taxon>Strigeidida</taxon>
        <taxon>Schistosomatoidea</taxon>
        <taxon>Schistosomatidae</taxon>
        <taxon>Schistosoma</taxon>
    </lineage>
</organism>
<accession>A0A3P8HEV4</accession>
<proteinExistence type="predicted"/>
<dbReference type="Proteomes" id="UP000269396">
    <property type="component" value="Unassembled WGS sequence"/>
</dbReference>
<evidence type="ECO:0000313" key="2">
    <source>
        <dbReference type="Proteomes" id="UP000269396"/>
    </source>
</evidence>
<gene>
    <name evidence="1" type="ORF">SMTD_LOCUS20410</name>
</gene>
<dbReference type="EMBL" id="UZAL01044356">
    <property type="protein sequence ID" value="VDP82388.1"/>
    <property type="molecule type" value="Genomic_DNA"/>
</dbReference>
<sequence>MWITHFLTCCSNNIESDKCKKTCSSSGKYAIQTKRKKPAIS</sequence>